<accession>A0ABN9QVZ2</accession>
<evidence type="ECO:0000313" key="5">
    <source>
        <dbReference type="Proteomes" id="UP001189429"/>
    </source>
</evidence>
<proteinExistence type="inferred from homology"/>
<sequence length="281" mass="30305">MAACGVFRGASHQLRGPLPQVPSGKVLLLWPCSARGCLSRRSRSFATLSHLEFDAGGAQEKKTALVMHGILGNKVNMRTFSKNLAARNPSWRFILLDHRGHGGSPSPDPPHTVEACAADAVATLSSLQPRPAVRLVIGHSFGGKVALEVARQLHARGGLDAPLHAWVLDSVPGLVPEDQARPESVSSVIAHVGDVPMPVRSKEHLLEELGKRGISKTLANWMTTNLQSDAASGGYVWKFDVQLIDALFRAYKRADYMPFLSSLPARICVRLVMASRSQGST</sequence>
<dbReference type="SUPFAM" id="SSF53474">
    <property type="entry name" value="alpha/beta-Hydrolases"/>
    <property type="match status" value="1"/>
</dbReference>
<name>A0ABN9QVZ2_9DINO</name>
<dbReference type="Pfam" id="PF12697">
    <property type="entry name" value="Abhydrolase_6"/>
    <property type="match status" value="1"/>
</dbReference>
<dbReference type="Proteomes" id="UP001189429">
    <property type="component" value="Unassembled WGS sequence"/>
</dbReference>
<keyword evidence="2" id="KW-0378">Hydrolase</keyword>
<dbReference type="EMBL" id="CAUYUJ010004497">
    <property type="protein sequence ID" value="CAK0809847.1"/>
    <property type="molecule type" value="Genomic_DNA"/>
</dbReference>
<evidence type="ECO:0000259" key="3">
    <source>
        <dbReference type="Pfam" id="PF12697"/>
    </source>
</evidence>
<organism evidence="4 5">
    <name type="scientific">Prorocentrum cordatum</name>
    <dbReference type="NCBI Taxonomy" id="2364126"/>
    <lineage>
        <taxon>Eukaryota</taxon>
        <taxon>Sar</taxon>
        <taxon>Alveolata</taxon>
        <taxon>Dinophyceae</taxon>
        <taxon>Prorocentrales</taxon>
        <taxon>Prorocentraceae</taxon>
        <taxon>Prorocentrum</taxon>
    </lineage>
</organism>
<comment type="similarity">
    <text evidence="1">Belongs to the peptidase S33 family.</text>
</comment>
<dbReference type="PANTHER" id="PTHR43248">
    <property type="entry name" value="2-SUCCINYL-6-HYDROXY-2,4-CYCLOHEXADIENE-1-CARBOXYLATE SYNTHASE"/>
    <property type="match status" value="1"/>
</dbReference>
<protein>
    <recommendedName>
        <fullName evidence="3">AB hydrolase-1 domain-containing protein</fullName>
    </recommendedName>
</protein>
<dbReference type="Gene3D" id="3.40.50.1820">
    <property type="entry name" value="alpha/beta hydrolase"/>
    <property type="match status" value="1"/>
</dbReference>
<comment type="caution">
    <text evidence="4">The sequence shown here is derived from an EMBL/GenBank/DDBJ whole genome shotgun (WGS) entry which is preliminary data.</text>
</comment>
<evidence type="ECO:0000256" key="2">
    <source>
        <dbReference type="ARBA" id="ARBA00022801"/>
    </source>
</evidence>
<gene>
    <name evidence="4" type="ORF">PCOR1329_LOCUS14982</name>
</gene>
<reference evidence="4" key="1">
    <citation type="submission" date="2023-10" db="EMBL/GenBank/DDBJ databases">
        <authorList>
            <person name="Chen Y."/>
            <person name="Shah S."/>
            <person name="Dougan E. K."/>
            <person name="Thang M."/>
            <person name="Chan C."/>
        </authorList>
    </citation>
    <scope>NUCLEOTIDE SEQUENCE [LARGE SCALE GENOMIC DNA]</scope>
</reference>
<evidence type="ECO:0000313" key="4">
    <source>
        <dbReference type="EMBL" id="CAK0809847.1"/>
    </source>
</evidence>
<dbReference type="InterPro" id="IPR000073">
    <property type="entry name" value="AB_hydrolase_1"/>
</dbReference>
<feature type="domain" description="AB hydrolase-1" evidence="3">
    <location>
        <begin position="68"/>
        <end position="205"/>
    </location>
</feature>
<dbReference type="PANTHER" id="PTHR43248:SF3">
    <property type="entry name" value="AB HYDROLASE-1 DOMAIN-CONTAINING PROTEIN"/>
    <property type="match status" value="1"/>
</dbReference>
<dbReference type="InterPro" id="IPR029058">
    <property type="entry name" value="AB_hydrolase_fold"/>
</dbReference>
<keyword evidence="5" id="KW-1185">Reference proteome</keyword>
<evidence type="ECO:0000256" key="1">
    <source>
        <dbReference type="ARBA" id="ARBA00010088"/>
    </source>
</evidence>
<dbReference type="InterPro" id="IPR051601">
    <property type="entry name" value="Serine_prot/Carboxylest_S33"/>
</dbReference>